<dbReference type="EMBL" id="KB320665">
    <property type="protein sequence ID" value="ELW65953.1"/>
    <property type="molecule type" value="Genomic_DNA"/>
</dbReference>
<feature type="transmembrane region" description="Helical" evidence="5">
    <location>
        <begin position="330"/>
        <end position="350"/>
    </location>
</feature>
<dbReference type="InterPro" id="IPR035871">
    <property type="entry name" value="GHITM"/>
</dbReference>
<feature type="transmembrane region" description="Helical" evidence="5">
    <location>
        <begin position="185"/>
        <end position="203"/>
    </location>
</feature>
<keyword evidence="7" id="KW-1185">Reference proteome</keyword>
<evidence type="ECO:0000256" key="4">
    <source>
        <dbReference type="ARBA" id="ARBA00023136"/>
    </source>
</evidence>
<evidence type="ECO:0000256" key="3">
    <source>
        <dbReference type="ARBA" id="ARBA00022989"/>
    </source>
</evidence>
<dbReference type="eggNOG" id="KOG1630">
    <property type="taxonomic scope" value="Eukaryota"/>
</dbReference>
<dbReference type="Proteomes" id="UP000011518">
    <property type="component" value="Unassembled WGS sequence"/>
</dbReference>
<keyword evidence="2 5" id="KW-0812">Transmembrane</keyword>
<feature type="transmembrane region" description="Helical" evidence="5">
    <location>
        <begin position="378"/>
        <end position="398"/>
    </location>
</feature>
<dbReference type="Pfam" id="PF01027">
    <property type="entry name" value="Bax1-I"/>
    <property type="match status" value="2"/>
</dbReference>
<evidence type="ECO:0000256" key="1">
    <source>
        <dbReference type="ARBA" id="ARBA00004141"/>
    </source>
</evidence>
<sequence length="470" mass="50176">MGTWNTWLAEGAGNRSVGVAGLGVKAPRRFQWRRSHEAEITLLSENFGLCSLAHRQRQEEKLEGVMGQEQVFTGTTRYVSVDLGLPGYGSLQSPLRVAGELLLNLLTRAFSLLKSWDTVALELQGAHASPRDIVDQMGRWFVAGGAAVGLGALCYYGLGMANEIGAIEKAVIWPQYVKDRIHSTYMYLAGSIGLTALSALAISRTPVLMNFMLRGSWVTIGATFAAMIGAGMLVRSLPYDQSPGPKHLAWLLHSGVMGAVVAPLTILGGPLLIRAAWYTAGIVGGLSTVAMCAPSEKFLNMGAPLGVGLGLVFVSSLGSMFLPPTTVAGATLYSVAMYGGLVLFSMFLLYDTQKVIKRAEVIPAYGVQKYDPINSEKFLNMGAPLGVGLGLVFVSSLGSMFLPPTTVAGATLYSVAMYGGLVLFSMFLLYDTQKVIKRAEVIPAYGVQKYDPINSETCAVPGRHQMNAVA</sequence>
<evidence type="ECO:0000313" key="7">
    <source>
        <dbReference type="Proteomes" id="UP000011518"/>
    </source>
</evidence>
<keyword evidence="3 5" id="KW-1133">Transmembrane helix</keyword>
<organism evidence="6 7">
    <name type="scientific">Tupaia chinensis</name>
    <name type="common">Chinese tree shrew</name>
    <name type="synonym">Tupaia belangeri chinensis</name>
    <dbReference type="NCBI Taxonomy" id="246437"/>
    <lineage>
        <taxon>Eukaryota</taxon>
        <taxon>Metazoa</taxon>
        <taxon>Chordata</taxon>
        <taxon>Craniata</taxon>
        <taxon>Vertebrata</taxon>
        <taxon>Euteleostomi</taxon>
        <taxon>Mammalia</taxon>
        <taxon>Eutheria</taxon>
        <taxon>Euarchontoglires</taxon>
        <taxon>Scandentia</taxon>
        <taxon>Tupaiidae</taxon>
        <taxon>Tupaia</taxon>
    </lineage>
</organism>
<dbReference type="FunCoup" id="L9KTD2">
    <property type="interactions" value="849"/>
</dbReference>
<dbReference type="GO" id="GO:0005743">
    <property type="term" value="C:mitochondrial inner membrane"/>
    <property type="evidence" value="ECO:0007669"/>
    <property type="project" value="TreeGrafter"/>
</dbReference>
<feature type="transmembrane region" description="Helical" evidence="5">
    <location>
        <begin position="140"/>
        <end position="158"/>
    </location>
</feature>
<dbReference type="InParanoid" id="L9KTD2"/>
<evidence type="ECO:0000256" key="5">
    <source>
        <dbReference type="SAM" id="Phobius"/>
    </source>
</evidence>
<dbReference type="PANTHER" id="PTHR23291">
    <property type="entry name" value="BAX INHIBITOR-RELATED"/>
    <property type="match status" value="1"/>
</dbReference>
<reference evidence="7" key="1">
    <citation type="submission" date="2012-07" db="EMBL/GenBank/DDBJ databases">
        <title>Genome of the Chinese tree shrew, a rising model animal genetically related to primates.</title>
        <authorList>
            <person name="Zhang G."/>
            <person name="Fan Y."/>
            <person name="Yao Y."/>
            <person name="Huang Z."/>
        </authorList>
    </citation>
    <scope>NUCLEOTIDE SEQUENCE [LARGE SCALE GENOMIC DNA]</scope>
</reference>
<protein>
    <submittedName>
        <fullName evidence="6">Growth hormone-inducible transmembrane protein</fullName>
    </submittedName>
</protein>
<dbReference type="STRING" id="246437.L9KTD2"/>
<feature type="transmembrane region" description="Helical" evidence="5">
    <location>
        <begin position="215"/>
        <end position="236"/>
    </location>
</feature>
<accession>L9KTD2</accession>
<reference evidence="7" key="2">
    <citation type="journal article" date="2013" name="Nat. Commun.">
        <title>Genome of the Chinese tree shrew.</title>
        <authorList>
            <person name="Fan Y."/>
            <person name="Huang Z.Y."/>
            <person name="Cao C.C."/>
            <person name="Chen C.S."/>
            <person name="Chen Y.X."/>
            <person name="Fan D.D."/>
            <person name="He J."/>
            <person name="Hou H.L."/>
            <person name="Hu L."/>
            <person name="Hu X.T."/>
            <person name="Jiang X.T."/>
            <person name="Lai R."/>
            <person name="Lang Y.S."/>
            <person name="Liang B."/>
            <person name="Liao S.G."/>
            <person name="Mu D."/>
            <person name="Ma Y.Y."/>
            <person name="Niu Y.Y."/>
            <person name="Sun X.Q."/>
            <person name="Xia J.Q."/>
            <person name="Xiao J."/>
            <person name="Xiong Z.Q."/>
            <person name="Xu L."/>
            <person name="Yang L."/>
            <person name="Zhang Y."/>
            <person name="Zhao W."/>
            <person name="Zhao X.D."/>
            <person name="Zheng Y.T."/>
            <person name="Zhou J.M."/>
            <person name="Zhu Y.B."/>
            <person name="Zhang G.J."/>
            <person name="Wang J."/>
            <person name="Yao Y.G."/>
        </authorList>
    </citation>
    <scope>NUCLEOTIDE SEQUENCE [LARGE SCALE GENOMIC DNA]</scope>
</reference>
<feature type="transmembrane region" description="Helical" evidence="5">
    <location>
        <begin position="248"/>
        <end position="269"/>
    </location>
</feature>
<evidence type="ECO:0000313" key="6">
    <source>
        <dbReference type="EMBL" id="ELW65953.1"/>
    </source>
</evidence>
<feature type="transmembrane region" description="Helical" evidence="5">
    <location>
        <begin position="410"/>
        <end position="430"/>
    </location>
</feature>
<keyword evidence="4 5" id="KW-0472">Membrane</keyword>
<comment type="subcellular location">
    <subcellularLocation>
        <location evidence="1">Membrane</location>
        <topology evidence="1">Multi-pass membrane protein</topology>
    </subcellularLocation>
</comment>
<dbReference type="CDD" id="cd10431">
    <property type="entry name" value="GHITM"/>
    <property type="match status" value="1"/>
</dbReference>
<gene>
    <name evidence="6" type="ORF">TREES_T100011918</name>
</gene>
<evidence type="ECO:0000256" key="2">
    <source>
        <dbReference type="ARBA" id="ARBA00022692"/>
    </source>
</evidence>
<feature type="transmembrane region" description="Helical" evidence="5">
    <location>
        <begin position="305"/>
        <end position="324"/>
    </location>
</feature>
<dbReference type="AlphaFoldDB" id="L9KTD2"/>
<dbReference type="InterPro" id="IPR006214">
    <property type="entry name" value="Bax_inhibitor_1-related"/>
</dbReference>
<proteinExistence type="predicted"/>
<dbReference type="PANTHER" id="PTHR23291:SF112">
    <property type="entry name" value="GROWTH HORMONE-INDUCIBLE TRANSMEMBRANE PROTEIN"/>
    <property type="match status" value="1"/>
</dbReference>
<name>L9KTD2_TUPCH</name>